<feature type="domain" description="BHLH" evidence="2">
    <location>
        <begin position="113"/>
        <end position="163"/>
    </location>
</feature>
<dbReference type="HOGENOM" id="CLU_966738_0_0_1"/>
<accession>A0A0C3GEJ4</accession>
<dbReference type="AlphaFoldDB" id="A0A0C3GEJ4"/>
<dbReference type="GO" id="GO:0046983">
    <property type="term" value="F:protein dimerization activity"/>
    <property type="evidence" value="ECO:0007669"/>
    <property type="project" value="InterPro"/>
</dbReference>
<evidence type="ECO:0000313" key="4">
    <source>
        <dbReference type="Proteomes" id="UP000054321"/>
    </source>
</evidence>
<feature type="region of interest" description="Disordered" evidence="1">
    <location>
        <begin position="53"/>
        <end position="125"/>
    </location>
</feature>
<feature type="compositionally biased region" description="Basic residues" evidence="1">
    <location>
        <begin position="74"/>
        <end position="85"/>
    </location>
</feature>
<dbReference type="CDD" id="cd11393">
    <property type="entry name" value="bHLH_AtbHLH_like"/>
    <property type="match status" value="1"/>
</dbReference>
<evidence type="ECO:0000313" key="3">
    <source>
        <dbReference type="EMBL" id="KIM94570.1"/>
    </source>
</evidence>
<evidence type="ECO:0000259" key="2">
    <source>
        <dbReference type="PROSITE" id="PS50888"/>
    </source>
</evidence>
<dbReference type="PANTHER" id="PTHR46266:SF4">
    <property type="entry name" value="TRANSCRIPTION FACTOR TT8"/>
    <property type="match status" value="1"/>
</dbReference>
<proteinExistence type="predicted"/>
<name>A0A0C3GEJ4_OIDMZ</name>
<dbReference type="Pfam" id="PF00010">
    <property type="entry name" value="HLH"/>
    <property type="match status" value="1"/>
</dbReference>
<sequence>MSFEVSSSTIAGTESQQSRASSNLSYTSSAVSYSTTSTRSLVIPSCEVFKIHRQSPPAQPSKKDALALLSAPTRPKRFIQMKPRRQRGEQQPEETPTKRRSSSTRAAADRKITRNKAHSLVEQRRRAKMNETFAIMKDMIPACTGDMHKLDILQASIDYMQYLEDCVEKLQSEIRDANGDNCATSILEQTSFPRSASSKSSNSSPQDPIYHEDVDTAGPESSSPPTPSTPARRSTLPTATPTNSTFGPVLMSQTDLDQDVLHPLQMVDLDRDHTSIIRKGLSVRDLLT</sequence>
<dbReference type="PANTHER" id="PTHR46266">
    <property type="entry name" value="TRANSCRIPTION FACTOR TT8"/>
    <property type="match status" value="1"/>
</dbReference>
<gene>
    <name evidence="3" type="ORF">OIDMADRAFT_21348</name>
</gene>
<dbReference type="SMART" id="SM00353">
    <property type="entry name" value="HLH"/>
    <property type="match status" value="1"/>
</dbReference>
<dbReference type="InterPro" id="IPR011598">
    <property type="entry name" value="bHLH_dom"/>
</dbReference>
<dbReference type="Gene3D" id="4.10.280.10">
    <property type="entry name" value="Helix-loop-helix DNA-binding domain"/>
    <property type="match status" value="1"/>
</dbReference>
<dbReference type="SUPFAM" id="SSF47459">
    <property type="entry name" value="HLH, helix-loop-helix DNA-binding domain"/>
    <property type="match status" value="1"/>
</dbReference>
<organism evidence="3 4">
    <name type="scientific">Oidiodendron maius (strain Zn)</name>
    <dbReference type="NCBI Taxonomy" id="913774"/>
    <lineage>
        <taxon>Eukaryota</taxon>
        <taxon>Fungi</taxon>
        <taxon>Dikarya</taxon>
        <taxon>Ascomycota</taxon>
        <taxon>Pezizomycotina</taxon>
        <taxon>Leotiomycetes</taxon>
        <taxon>Leotiomycetes incertae sedis</taxon>
        <taxon>Myxotrichaceae</taxon>
        <taxon>Oidiodendron</taxon>
    </lineage>
</organism>
<reference evidence="4" key="2">
    <citation type="submission" date="2015-01" db="EMBL/GenBank/DDBJ databases">
        <title>Evolutionary Origins and Diversification of the Mycorrhizal Mutualists.</title>
        <authorList>
            <consortium name="DOE Joint Genome Institute"/>
            <consortium name="Mycorrhizal Genomics Consortium"/>
            <person name="Kohler A."/>
            <person name="Kuo A."/>
            <person name="Nagy L.G."/>
            <person name="Floudas D."/>
            <person name="Copeland A."/>
            <person name="Barry K.W."/>
            <person name="Cichocki N."/>
            <person name="Veneault-Fourrey C."/>
            <person name="LaButti K."/>
            <person name="Lindquist E.A."/>
            <person name="Lipzen A."/>
            <person name="Lundell T."/>
            <person name="Morin E."/>
            <person name="Murat C."/>
            <person name="Riley R."/>
            <person name="Ohm R."/>
            <person name="Sun H."/>
            <person name="Tunlid A."/>
            <person name="Henrissat B."/>
            <person name="Grigoriev I.V."/>
            <person name="Hibbett D.S."/>
            <person name="Martin F."/>
        </authorList>
    </citation>
    <scope>NUCLEOTIDE SEQUENCE [LARGE SCALE GENOMIC DNA]</scope>
    <source>
        <strain evidence="4">Zn</strain>
    </source>
</reference>
<feature type="compositionally biased region" description="Low complexity" evidence="1">
    <location>
        <begin position="191"/>
        <end position="204"/>
    </location>
</feature>
<evidence type="ECO:0000256" key="1">
    <source>
        <dbReference type="SAM" id="MobiDB-lite"/>
    </source>
</evidence>
<dbReference type="Proteomes" id="UP000054321">
    <property type="component" value="Unassembled WGS sequence"/>
</dbReference>
<dbReference type="InterPro" id="IPR036638">
    <property type="entry name" value="HLH_DNA-bd_sf"/>
</dbReference>
<feature type="region of interest" description="Disordered" evidence="1">
    <location>
        <begin position="189"/>
        <end position="250"/>
    </location>
</feature>
<feature type="region of interest" description="Disordered" evidence="1">
    <location>
        <begin position="1"/>
        <end position="39"/>
    </location>
</feature>
<protein>
    <recommendedName>
        <fullName evidence="2">BHLH domain-containing protein</fullName>
    </recommendedName>
</protein>
<dbReference type="InParanoid" id="A0A0C3GEJ4"/>
<dbReference type="STRING" id="913774.A0A0C3GEJ4"/>
<keyword evidence="4" id="KW-1185">Reference proteome</keyword>
<feature type="compositionally biased region" description="Polar residues" evidence="1">
    <location>
        <begin position="239"/>
        <end position="250"/>
    </location>
</feature>
<reference evidence="3 4" key="1">
    <citation type="submission" date="2014-04" db="EMBL/GenBank/DDBJ databases">
        <authorList>
            <consortium name="DOE Joint Genome Institute"/>
            <person name="Kuo A."/>
            <person name="Martino E."/>
            <person name="Perotto S."/>
            <person name="Kohler A."/>
            <person name="Nagy L.G."/>
            <person name="Floudas D."/>
            <person name="Copeland A."/>
            <person name="Barry K.W."/>
            <person name="Cichocki N."/>
            <person name="Veneault-Fourrey C."/>
            <person name="LaButti K."/>
            <person name="Lindquist E.A."/>
            <person name="Lipzen A."/>
            <person name="Lundell T."/>
            <person name="Morin E."/>
            <person name="Murat C."/>
            <person name="Sun H."/>
            <person name="Tunlid A."/>
            <person name="Henrissat B."/>
            <person name="Grigoriev I.V."/>
            <person name="Hibbett D.S."/>
            <person name="Martin F."/>
            <person name="Nordberg H.P."/>
            <person name="Cantor M.N."/>
            <person name="Hua S.X."/>
        </authorList>
    </citation>
    <scope>NUCLEOTIDE SEQUENCE [LARGE SCALE GENOMIC DNA]</scope>
    <source>
        <strain evidence="3 4">Zn</strain>
    </source>
</reference>
<dbReference type="InterPro" id="IPR045239">
    <property type="entry name" value="bHLH95_bHLH"/>
</dbReference>
<feature type="compositionally biased region" description="Low complexity" evidence="1">
    <location>
        <begin position="18"/>
        <end position="39"/>
    </location>
</feature>
<dbReference type="PROSITE" id="PS50888">
    <property type="entry name" value="BHLH"/>
    <property type="match status" value="1"/>
</dbReference>
<dbReference type="EMBL" id="KN832889">
    <property type="protein sequence ID" value="KIM94570.1"/>
    <property type="molecule type" value="Genomic_DNA"/>
</dbReference>
<dbReference type="OrthoDB" id="690068at2759"/>
<feature type="compositionally biased region" description="Polar residues" evidence="1">
    <location>
        <begin position="1"/>
        <end position="17"/>
    </location>
</feature>
<feature type="compositionally biased region" description="Low complexity" evidence="1">
    <location>
        <begin position="229"/>
        <end position="238"/>
    </location>
</feature>